<organism evidence="1">
    <name type="scientific">marine sediment metagenome</name>
    <dbReference type="NCBI Taxonomy" id="412755"/>
    <lineage>
        <taxon>unclassified sequences</taxon>
        <taxon>metagenomes</taxon>
        <taxon>ecological metagenomes</taxon>
    </lineage>
</organism>
<dbReference type="AlphaFoldDB" id="A0A0F9VCJ3"/>
<accession>A0A0F9VCJ3</accession>
<dbReference type="EMBL" id="LAZR01000587">
    <property type="protein sequence ID" value="KKN63533.1"/>
    <property type="molecule type" value="Genomic_DNA"/>
</dbReference>
<protein>
    <submittedName>
        <fullName evidence="1">Uncharacterized protein</fullName>
    </submittedName>
</protein>
<proteinExistence type="predicted"/>
<evidence type="ECO:0000313" key="1">
    <source>
        <dbReference type="EMBL" id="KKN63533.1"/>
    </source>
</evidence>
<comment type="caution">
    <text evidence="1">The sequence shown here is derived from an EMBL/GenBank/DDBJ whole genome shotgun (WGS) entry which is preliminary data.</text>
</comment>
<sequence>MNTAKHVKTVTVTDPDTRGNVEVAIFKHPNGGVFGMDQSYIDQMFEDEEKVIIFDPFNKSDIELKGM</sequence>
<reference evidence="1" key="1">
    <citation type="journal article" date="2015" name="Nature">
        <title>Complex archaea that bridge the gap between prokaryotes and eukaryotes.</title>
        <authorList>
            <person name="Spang A."/>
            <person name="Saw J.H."/>
            <person name="Jorgensen S.L."/>
            <person name="Zaremba-Niedzwiedzka K."/>
            <person name="Martijn J."/>
            <person name="Lind A.E."/>
            <person name="van Eijk R."/>
            <person name="Schleper C."/>
            <person name="Guy L."/>
            <person name="Ettema T.J."/>
        </authorList>
    </citation>
    <scope>NUCLEOTIDE SEQUENCE</scope>
</reference>
<name>A0A0F9VCJ3_9ZZZZ</name>
<gene>
    <name evidence="1" type="ORF">LCGC14_0501230</name>
</gene>